<comment type="caution">
    <text evidence="3">The sequence shown here is derived from an EMBL/GenBank/DDBJ whole genome shotgun (WGS) entry which is preliminary data.</text>
</comment>
<dbReference type="Proteomes" id="UP000694251">
    <property type="component" value="Chromosome 10"/>
</dbReference>
<dbReference type="InterPro" id="IPR001584">
    <property type="entry name" value="Integrase_cat-core"/>
</dbReference>
<dbReference type="PANTHER" id="PTHR48475:SF2">
    <property type="entry name" value="RIBONUCLEASE H"/>
    <property type="match status" value="1"/>
</dbReference>
<dbReference type="Pfam" id="PF00665">
    <property type="entry name" value="rve"/>
    <property type="match status" value="1"/>
</dbReference>
<evidence type="ECO:0000259" key="2">
    <source>
        <dbReference type="PROSITE" id="PS50994"/>
    </source>
</evidence>
<dbReference type="Pfam" id="PF13456">
    <property type="entry name" value="RVT_3"/>
    <property type="match status" value="1"/>
</dbReference>
<gene>
    <name evidence="3" type="ORF">ISN44_As10g010450</name>
</gene>
<organism evidence="3 4">
    <name type="scientific">Arabidopsis suecica</name>
    <name type="common">Swedish thale-cress</name>
    <name type="synonym">Cardaminopsis suecica</name>
    <dbReference type="NCBI Taxonomy" id="45249"/>
    <lineage>
        <taxon>Eukaryota</taxon>
        <taxon>Viridiplantae</taxon>
        <taxon>Streptophyta</taxon>
        <taxon>Embryophyta</taxon>
        <taxon>Tracheophyta</taxon>
        <taxon>Spermatophyta</taxon>
        <taxon>Magnoliopsida</taxon>
        <taxon>eudicotyledons</taxon>
        <taxon>Gunneridae</taxon>
        <taxon>Pentapetalae</taxon>
        <taxon>rosids</taxon>
        <taxon>malvids</taxon>
        <taxon>Brassicales</taxon>
        <taxon>Brassicaceae</taxon>
        <taxon>Camelineae</taxon>
        <taxon>Arabidopsis</taxon>
    </lineage>
</organism>
<evidence type="ECO:0000256" key="1">
    <source>
        <dbReference type="SAM" id="MobiDB-lite"/>
    </source>
</evidence>
<dbReference type="PROSITE" id="PS50994">
    <property type="entry name" value="INTEGRASE"/>
    <property type="match status" value="1"/>
</dbReference>
<feature type="region of interest" description="Disordered" evidence="1">
    <location>
        <begin position="603"/>
        <end position="633"/>
    </location>
</feature>
<evidence type="ECO:0000313" key="3">
    <source>
        <dbReference type="EMBL" id="KAG7564275.1"/>
    </source>
</evidence>
<sequence>MEQQERELTSALPEVGRPPQGTPDPASTSTRPSSATFLESTPRTHLDFTGIEVTPRTNRQVAFAHVLNRPALVPSSLGNSSTGAEVRIAPAFPRLPSPPLLPRGYSPPKYTWIRNQTPASSSHNPRNLPYPRNSMDNIQNGSANPQTPSNNNRCGILPIRSSNQTIDPRSIDDIETFCNYAAQTNANMAQMHSKVHMVVNYAPDIDRVIEETRRTPFTDRIAHFRIRDTGKLRFPEYDGTTDPKAHLRAFRLAITRAYLTDVESEAGHCRFFAENLIGHALEWTSEADLSNLTQLQSEPLRSYIEKFKTTKSKIANVNEEVALAALRNGLWFSSRFHEELTVIRPSISQEPRRKPRTWSLNSKNPRDRVPHSLGPRNPSKGADQAVPTPPPAPKKKATPFPLRLPKLCRNVSEQLSPRRVDFIMGGTIQLPTIARGVRKLTNFIVVDKVAPFNAILGQPWLHAMKAVPSTYHQCLKFPSNKGVATVASNNESEYEALLAGMRLALGMGIEEIKAHSDSQLVTSQFHEEYEAKDERMEGISRGENTSADALAALASTSDPFVKRVIPVEGIENASIDIATKHADTIPSATSNFTRVTRRTAVAVAASATTAEQNEAPKEPENESPEEPEDLIPLDPEPYANWRIPIMEYIEHGTVPPNKWEAKKLKAQSARYCVMERKLIKRSISGPYMTCVYGQQTRDLITSMHEGQCGNCAAHSAKCDKCQRHAPTIHQPTEELSSISSAHPFIKWSMDVVGPLESYGGAKRLQYLLVLTDYFTKWIEAKAYQQITGQQVEDFLWENIICRHGLPYEIVTDNRTNLTSAKVQAFYDKWKIRLTTSTPCYPQGNGQAKAANKTRLSNIKKRLDSRKSLWSDKLPGVLWAHRTTPQKSTKETPFSLAYGLEAVIPAETSVPSVRRTTCPNNPELND</sequence>
<feature type="compositionally biased region" description="Acidic residues" evidence="1">
    <location>
        <begin position="621"/>
        <end position="631"/>
    </location>
</feature>
<reference evidence="3 4" key="1">
    <citation type="submission" date="2020-12" db="EMBL/GenBank/DDBJ databases">
        <title>Concerted genomic and epigenomic changes stabilize Arabidopsis allopolyploids.</title>
        <authorList>
            <person name="Chen Z."/>
        </authorList>
    </citation>
    <scope>NUCLEOTIDE SEQUENCE [LARGE SCALE GENOMIC DNA]</scope>
    <source>
        <strain evidence="3">As9502</strain>
        <tissue evidence="3">Leaf</tissue>
    </source>
</reference>
<dbReference type="GO" id="GO:0015074">
    <property type="term" value="P:DNA integration"/>
    <property type="evidence" value="ECO:0007669"/>
    <property type="project" value="InterPro"/>
</dbReference>
<name>A0A8T1ZVH9_ARASU</name>
<feature type="compositionally biased region" description="Polar residues" evidence="1">
    <location>
        <begin position="113"/>
        <end position="125"/>
    </location>
</feature>
<dbReference type="PANTHER" id="PTHR48475">
    <property type="entry name" value="RIBONUCLEASE H"/>
    <property type="match status" value="1"/>
</dbReference>
<evidence type="ECO:0000313" key="4">
    <source>
        <dbReference type="Proteomes" id="UP000694251"/>
    </source>
</evidence>
<protein>
    <submittedName>
        <fullName evidence="3">Ribonuclease H-like superfamily</fullName>
    </submittedName>
</protein>
<dbReference type="OrthoDB" id="1934939at2759"/>
<feature type="domain" description="Integrase catalytic" evidence="2">
    <location>
        <begin position="739"/>
        <end position="900"/>
    </location>
</feature>
<dbReference type="InterPro" id="IPR005162">
    <property type="entry name" value="Retrotrans_gag_dom"/>
</dbReference>
<feature type="region of interest" description="Disordered" evidence="1">
    <location>
        <begin position="347"/>
        <end position="400"/>
    </location>
</feature>
<proteinExistence type="predicted"/>
<feature type="region of interest" description="Disordered" evidence="1">
    <location>
        <begin position="1"/>
        <end position="43"/>
    </location>
</feature>
<dbReference type="InterPro" id="IPR002156">
    <property type="entry name" value="RNaseH_domain"/>
</dbReference>
<feature type="region of interest" description="Disordered" evidence="1">
    <location>
        <begin position="111"/>
        <end position="132"/>
    </location>
</feature>
<dbReference type="AlphaFoldDB" id="A0A8T1ZVH9"/>
<dbReference type="GO" id="GO:0003676">
    <property type="term" value="F:nucleic acid binding"/>
    <property type="evidence" value="ECO:0007669"/>
    <property type="project" value="InterPro"/>
</dbReference>
<dbReference type="GO" id="GO:0004523">
    <property type="term" value="F:RNA-DNA hybrid ribonuclease activity"/>
    <property type="evidence" value="ECO:0007669"/>
    <property type="project" value="InterPro"/>
</dbReference>
<accession>A0A8T1ZVH9</accession>
<dbReference type="EMBL" id="JAEFBJ010000010">
    <property type="protein sequence ID" value="KAG7564275.1"/>
    <property type="molecule type" value="Genomic_DNA"/>
</dbReference>
<keyword evidence="4" id="KW-1185">Reference proteome</keyword>
<dbReference type="Pfam" id="PF03732">
    <property type="entry name" value="Retrotrans_gag"/>
    <property type="match status" value="1"/>
</dbReference>
<feature type="compositionally biased region" description="Low complexity" evidence="1">
    <location>
        <begin position="23"/>
        <end position="36"/>
    </location>
</feature>